<sequence>MNFNVDFYTLHRYAASTEGAILNRRLRRAASAAPGQPPNYAVAPMSQRLVIKEPHATADIAGGGGGGSPRLGTLATPYCSGPCDPSSMIGRFGGDLFNCSSDLPLIGPTVRLGDTIRRKLLRKP</sequence>
<dbReference type="Proteomes" id="UP001307889">
    <property type="component" value="Chromosome 2"/>
</dbReference>
<evidence type="ECO:0000313" key="1">
    <source>
        <dbReference type="EMBL" id="BES91025.1"/>
    </source>
</evidence>
<reference evidence="1 2" key="1">
    <citation type="submission" date="2023-09" db="EMBL/GenBank/DDBJ databases">
        <title>Nesidiocoris tenuis whole genome shotgun sequence.</title>
        <authorList>
            <person name="Shibata T."/>
            <person name="Shimoda M."/>
            <person name="Kobayashi T."/>
            <person name="Uehara T."/>
        </authorList>
    </citation>
    <scope>NUCLEOTIDE SEQUENCE [LARGE SCALE GENOMIC DNA]</scope>
    <source>
        <strain evidence="1 2">Japan</strain>
    </source>
</reference>
<accession>A0ABN7AFH1</accession>
<dbReference type="EMBL" id="AP028910">
    <property type="protein sequence ID" value="BES91025.1"/>
    <property type="molecule type" value="Genomic_DNA"/>
</dbReference>
<protein>
    <submittedName>
        <fullName evidence="1">Uncharacterized protein</fullName>
    </submittedName>
</protein>
<proteinExistence type="predicted"/>
<keyword evidence="2" id="KW-1185">Reference proteome</keyword>
<name>A0ABN7AFH1_9HEMI</name>
<organism evidence="1 2">
    <name type="scientific">Nesidiocoris tenuis</name>
    <dbReference type="NCBI Taxonomy" id="355587"/>
    <lineage>
        <taxon>Eukaryota</taxon>
        <taxon>Metazoa</taxon>
        <taxon>Ecdysozoa</taxon>
        <taxon>Arthropoda</taxon>
        <taxon>Hexapoda</taxon>
        <taxon>Insecta</taxon>
        <taxon>Pterygota</taxon>
        <taxon>Neoptera</taxon>
        <taxon>Paraneoptera</taxon>
        <taxon>Hemiptera</taxon>
        <taxon>Heteroptera</taxon>
        <taxon>Panheteroptera</taxon>
        <taxon>Cimicomorpha</taxon>
        <taxon>Miridae</taxon>
        <taxon>Dicyphina</taxon>
        <taxon>Nesidiocoris</taxon>
    </lineage>
</organism>
<gene>
    <name evidence="1" type="ORF">NTJ_03833</name>
</gene>
<evidence type="ECO:0000313" key="2">
    <source>
        <dbReference type="Proteomes" id="UP001307889"/>
    </source>
</evidence>